<dbReference type="GO" id="GO:0003848">
    <property type="term" value="F:2-amino-4-hydroxy-6-hydroxymethyldihydropteridine diphosphokinase activity"/>
    <property type="evidence" value="ECO:0007669"/>
    <property type="project" value="UniProtKB-EC"/>
</dbReference>
<evidence type="ECO:0000256" key="2">
    <source>
        <dbReference type="ARBA" id="ARBA00005810"/>
    </source>
</evidence>
<dbReference type="RefSeq" id="WP_330220632.1">
    <property type="nucleotide sequence ID" value="NZ_FOCM01000002.1"/>
</dbReference>
<dbReference type="UniPathway" id="UPA00077">
    <property type="reaction ID" value="UER00155"/>
</dbReference>
<dbReference type="Gene3D" id="3.30.70.560">
    <property type="entry name" value="7,8-Dihydro-6-hydroxymethylpterin-pyrophosphokinase HPPK"/>
    <property type="match status" value="1"/>
</dbReference>
<dbReference type="Proteomes" id="UP000199372">
    <property type="component" value="Unassembled WGS sequence"/>
</dbReference>
<dbReference type="PROSITE" id="PS00794">
    <property type="entry name" value="HPPK"/>
    <property type="match status" value="1"/>
</dbReference>
<dbReference type="PANTHER" id="PTHR43071">
    <property type="entry name" value="2-AMINO-4-HYDROXY-6-HYDROXYMETHYLDIHYDROPTERIDINE PYROPHOSPHOKINASE"/>
    <property type="match status" value="1"/>
</dbReference>
<organism evidence="14 15">
    <name type="scientific">Palleronia pelagia</name>
    <dbReference type="NCBI Taxonomy" id="387096"/>
    <lineage>
        <taxon>Bacteria</taxon>
        <taxon>Pseudomonadati</taxon>
        <taxon>Pseudomonadota</taxon>
        <taxon>Alphaproteobacteria</taxon>
        <taxon>Rhodobacterales</taxon>
        <taxon>Roseobacteraceae</taxon>
        <taxon>Palleronia</taxon>
    </lineage>
</organism>
<dbReference type="GO" id="GO:0046654">
    <property type="term" value="P:tetrahydrofolate biosynthetic process"/>
    <property type="evidence" value="ECO:0007669"/>
    <property type="project" value="UniProtKB-UniPathway"/>
</dbReference>
<proteinExistence type="inferred from homology"/>
<evidence type="ECO:0000313" key="15">
    <source>
        <dbReference type="Proteomes" id="UP000199372"/>
    </source>
</evidence>
<sequence length="227" mass="24722">MGIITLGCGAARMANLCVCNRSATSTHGYTTARMDINSQTAFVALGSNLAVGRLTPAGMLKSALKLLREYHESPFEVSDFVSSPAFPPNSGPDFVNAVASLRTDWPADRLLDLLHQVEAELGRTRAARWAPRVVDLDLLAVGKLVMPDPATQDRWRALSLGQQRAEAPDRLILPHPRLQDRAFVLVPWAQIAPDWRHPRTGITVAQMRDALPATDRDAVLPFDGGGI</sequence>
<evidence type="ECO:0000256" key="7">
    <source>
        <dbReference type="ARBA" id="ARBA00022777"/>
    </source>
</evidence>
<keyword evidence="15" id="KW-1185">Reference proteome</keyword>
<dbReference type="EC" id="2.7.6.3" evidence="3"/>
<dbReference type="AlphaFoldDB" id="A0A1H8DUF5"/>
<keyword evidence="6" id="KW-0547">Nucleotide-binding</keyword>
<evidence type="ECO:0000256" key="9">
    <source>
        <dbReference type="ARBA" id="ARBA00022909"/>
    </source>
</evidence>
<evidence type="ECO:0000256" key="10">
    <source>
        <dbReference type="ARBA" id="ARBA00029409"/>
    </source>
</evidence>
<dbReference type="GO" id="GO:0046656">
    <property type="term" value="P:folic acid biosynthetic process"/>
    <property type="evidence" value="ECO:0007669"/>
    <property type="project" value="UniProtKB-KW"/>
</dbReference>
<evidence type="ECO:0000256" key="5">
    <source>
        <dbReference type="ARBA" id="ARBA00022679"/>
    </source>
</evidence>
<dbReference type="EMBL" id="FOCM01000002">
    <property type="protein sequence ID" value="SEN10158.1"/>
    <property type="molecule type" value="Genomic_DNA"/>
</dbReference>
<keyword evidence="5" id="KW-0808">Transferase</keyword>
<comment type="function">
    <text evidence="10">Catalyzes the transfer of pyrophosphate from adenosine triphosphate (ATP) to 6-hydroxymethyl-7,8-dihydropterin, an enzymatic step in folate biosynthesis pathway.</text>
</comment>
<keyword evidence="7 14" id="KW-0418">Kinase</keyword>
<dbReference type="GO" id="GO:0016301">
    <property type="term" value="F:kinase activity"/>
    <property type="evidence" value="ECO:0007669"/>
    <property type="project" value="UniProtKB-KW"/>
</dbReference>
<keyword evidence="8" id="KW-0067">ATP-binding</keyword>
<evidence type="ECO:0000259" key="13">
    <source>
        <dbReference type="PROSITE" id="PS00794"/>
    </source>
</evidence>
<gene>
    <name evidence="14" type="ORF">SAMN04488011_102457</name>
</gene>
<feature type="domain" description="7,8-dihydro-6-hydroxymethylpterin-pyrophosphokinase" evidence="13">
    <location>
        <begin position="128"/>
        <end position="139"/>
    </location>
</feature>
<dbReference type="NCBIfam" id="TIGR01498">
    <property type="entry name" value="folK"/>
    <property type="match status" value="1"/>
</dbReference>
<reference evidence="15" key="1">
    <citation type="submission" date="2016-10" db="EMBL/GenBank/DDBJ databases">
        <authorList>
            <person name="Varghese N."/>
            <person name="Submissions S."/>
        </authorList>
    </citation>
    <scope>NUCLEOTIDE SEQUENCE [LARGE SCALE GENOMIC DNA]</scope>
    <source>
        <strain evidence="15">DSM 26893</strain>
    </source>
</reference>
<name>A0A1H8DUF5_9RHOB</name>
<comment type="similarity">
    <text evidence="2">Belongs to the HPPK family.</text>
</comment>
<evidence type="ECO:0000256" key="11">
    <source>
        <dbReference type="ARBA" id="ARBA00029766"/>
    </source>
</evidence>
<evidence type="ECO:0000256" key="4">
    <source>
        <dbReference type="ARBA" id="ARBA00016218"/>
    </source>
</evidence>
<protein>
    <recommendedName>
        <fullName evidence="4">2-amino-4-hydroxy-6-hydroxymethyldihydropteridine pyrophosphokinase</fullName>
        <ecNumber evidence="3">2.7.6.3</ecNumber>
    </recommendedName>
    <alternativeName>
        <fullName evidence="11">6-hydroxymethyl-7,8-dihydropterin pyrophosphokinase</fullName>
    </alternativeName>
    <alternativeName>
        <fullName evidence="12">7,8-dihydro-6-hydroxymethylpterin-pyrophosphokinase</fullName>
    </alternativeName>
</protein>
<evidence type="ECO:0000256" key="3">
    <source>
        <dbReference type="ARBA" id="ARBA00013253"/>
    </source>
</evidence>
<comment type="pathway">
    <text evidence="1">Cofactor biosynthesis; tetrahydrofolate biosynthesis; 2-amino-4-hydroxy-6-hydroxymethyl-7,8-dihydropteridine diphosphate from 7,8-dihydroneopterin triphosphate: step 4/4.</text>
</comment>
<dbReference type="CDD" id="cd00483">
    <property type="entry name" value="HPPK"/>
    <property type="match status" value="1"/>
</dbReference>
<evidence type="ECO:0000256" key="6">
    <source>
        <dbReference type="ARBA" id="ARBA00022741"/>
    </source>
</evidence>
<accession>A0A1H8DUF5</accession>
<keyword evidence="9" id="KW-0289">Folate biosynthesis</keyword>
<dbReference type="Pfam" id="PF01288">
    <property type="entry name" value="HPPK"/>
    <property type="match status" value="1"/>
</dbReference>
<dbReference type="InterPro" id="IPR000550">
    <property type="entry name" value="Hppk"/>
</dbReference>
<dbReference type="PANTHER" id="PTHR43071:SF1">
    <property type="entry name" value="2-AMINO-4-HYDROXY-6-HYDROXYMETHYLDIHYDROPTERIDINE PYROPHOSPHOKINASE"/>
    <property type="match status" value="1"/>
</dbReference>
<evidence type="ECO:0000313" key="14">
    <source>
        <dbReference type="EMBL" id="SEN10158.1"/>
    </source>
</evidence>
<dbReference type="SUPFAM" id="SSF55083">
    <property type="entry name" value="6-hydroxymethyl-7,8-dihydropterin pyrophosphokinase, HPPK"/>
    <property type="match status" value="1"/>
</dbReference>
<evidence type="ECO:0000256" key="1">
    <source>
        <dbReference type="ARBA" id="ARBA00005051"/>
    </source>
</evidence>
<evidence type="ECO:0000256" key="12">
    <source>
        <dbReference type="ARBA" id="ARBA00033413"/>
    </source>
</evidence>
<evidence type="ECO:0000256" key="8">
    <source>
        <dbReference type="ARBA" id="ARBA00022840"/>
    </source>
</evidence>
<dbReference type="GO" id="GO:0005524">
    <property type="term" value="F:ATP binding"/>
    <property type="evidence" value="ECO:0007669"/>
    <property type="project" value="UniProtKB-KW"/>
</dbReference>
<dbReference type="InterPro" id="IPR035907">
    <property type="entry name" value="Hppk_sf"/>
</dbReference>